<name>A0A023EXT8_TRIIF</name>
<organism evidence="3">
    <name type="scientific">Triatoma infestans</name>
    <name type="common">Assassin bug</name>
    <dbReference type="NCBI Taxonomy" id="30076"/>
    <lineage>
        <taxon>Eukaryota</taxon>
        <taxon>Metazoa</taxon>
        <taxon>Ecdysozoa</taxon>
        <taxon>Arthropoda</taxon>
        <taxon>Hexapoda</taxon>
        <taxon>Insecta</taxon>
        <taxon>Pterygota</taxon>
        <taxon>Neoptera</taxon>
        <taxon>Paraneoptera</taxon>
        <taxon>Hemiptera</taxon>
        <taxon>Heteroptera</taxon>
        <taxon>Panheteroptera</taxon>
        <taxon>Cimicomorpha</taxon>
        <taxon>Reduviidae</taxon>
        <taxon>Triatominae</taxon>
        <taxon>Triatoma</taxon>
    </lineage>
</organism>
<dbReference type="SMART" id="SM00292">
    <property type="entry name" value="BRCT"/>
    <property type="match status" value="3"/>
</dbReference>
<dbReference type="InterPro" id="IPR036420">
    <property type="entry name" value="BRCT_dom_sf"/>
</dbReference>
<feature type="compositionally biased region" description="Basic and acidic residues" evidence="1">
    <location>
        <begin position="319"/>
        <end position="331"/>
    </location>
</feature>
<accession>A0A023EXT8</accession>
<feature type="domain" description="BRCT" evidence="2">
    <location>
        <begin position="1"/>
        <end position="72"/>
    </location>
</feature>
<dbReference type="SUPFAM" id="SSF52113">
    <property type="entry name" value="BRCT domain"/>
    <property type="match status" value="3"/>
</dbReference>
<feature type="domain" description="BRCT" evidence="2">
    <location>
        <begin position="487"/>
        <end position="568"/>
    </location>
</feature>
<dbReference type="GO" id="GO:0000278">
    <property type="term" value="P:mitotic cell cycle"/>
    <property type="evidence" value="ECO:0007669"/>
    <property type="project" value="TreeGrafter"/>
</dbReference>
<dbReference type="PANTHER" id="PTHR14625">
    <property type="entry name" value="MICROCEPHALIN"/>
    <property type="match status" value="1"/>
</dbReference>
<proteinExistence type="evidence at transcript level"/>
<dbReference type="CDD" id="cd17716">
    <property type="entry name" value="BRCT_microcephalin_rpt1"/>
    <property type="match status" value="1"/>
</dbReference>
<dbReference type="Gene3D" id="3.40.50.10190">
    <property type="entry name" value="BRCT domain"/>
    <property type="match status" value="3"/>
</dbReference>
<dbReference type="CDD" id="cd17736">
    <property type="entry name" value="BRCT_microcephalin_rpt2"/>
    <property type="match status" value="1"/>
</dbReference>
<dbReference type="Pfam" id="PF00533">
    <property type="entry name" value="BRCT"/>
    <property type="match status" value="1"/>
</dbReference>
<evidence type="ECO:0000259" key="2">
    <source>
        <dbReference type="PROSITE" id="PS50172"/>
    </source>
</evidence>
<feature type="region of interest" description="Disordered" evidence="1">
    <location>
        <begin position="305"/>
        <end position="346"/>
    </location>
</feature>
<feature type="non-terminal residue" evidence="3">
    <location>
        <position position="1"/>
    </location>
</feature>
<dbReference type="Pfam" id="PF12738">
    <property type="entry name" value="PTCB-BRCT"/>
    <property type="match status" value="1"/>
</dbReference>
<sequence length="586" mass="67148">LLGITCYVDVRTEKENHSEICKCELLAIGAKVEKNFTKKVTHVIFKEGRMSTYIRAKKYGVPIVSVVWIEACKLAKGPVDPALYPPTKMEKYEEGSPFSVMMKRKLERLRKGSLFRKEKKGGSLRLTPTVRKSNRRKAVTEFKENRMPAKLNNKERQCTKKLNFINIDVPKDLDEQKDIMKLLDVSVNENDNLSDSSIFAQLKLHSVPKRKSAPGALAKRKKGKPKNLNDYFQKENISRKRERSLTPNNDSKDSEEFPKQLQSDYVTQDEEKCKKCIPVTETKKRKLYNPSESYFSKSLQPQNIEFSYPYPESPASVNKSKERSNRRKEDNALSLQNDADSNAKNTVQKQNCEEIYDIAVPRSSLLLFVMNKERNCKNKVKQTPTIVFTSVSSSECSKLTAIVKQLGIFEIEDRVSEKTTHVVTNSMRRTLNLFRGLARGCWIVGVDWILKSKLATKWLAEEHFELKTYYPAVTKSRLQRQAFKNAFVMDLFSTCGPIYVSQNSSPPTHDLIELIKLCSGKVVSCARGAKIIVGDKTSSERSILKVREKWILDSICNYKLLDINNYIIHQINPRKSLEQLGCDVEK</sequence>
<feature type="compositionally biased region" description="Polar residues" evidence="1">
    <location>
        <begin position="333"/>
        <end position="346"/>
    </location>
</feature>
<dbReference type="EMBL" id="GBBI01004901">
    <property type="protein sequence ID" value="JAC13811.1"/>
    <property type="molecule type" value="mRNA"/>
</dbReference>
<dbReference type="PROSITE" id="PS50172">
    <property type="entry name" value="BRCT"/>
    <property type="match status" value="3"/>
</dbReference>
<dbReference type="CDD" id="cd17751">
    <property type="entry name" value="BRCT_microcephalin_rpt3"/>
    <property type="match status" value="1"/>
</dbReference>
<evidence type="ECO:0000256" key="1">
    <source>
        <dbReference type="SAM" id="MobiDB-lite"/>
    </source>
</evidence>
<evidence type="ECO:0000313" key="3">
    <source>
        <dbReference type="EMBL" id="JAC13811.1"/>
    </source>
</evidence>
<feature type="domain" description="BRCT" evidence="2">
    <location>
        <begin position="383"/>
        <end position="466"/>
    </location>
</feature>
<dbReference type="AlphaFoldDB" id="A0A023EXT8"/>
<dbReference type="InterPro" id="IPR022047">
    <property type="entry name" value="Microcephalin-like"/>
</dbReference>
<protein>
    <submittedName>
        <fullName evidence="3">Putative transcriptional regulator brca1</fullName>
    </submittedName>
</protein>
<feature type="region of interest" description="Disordered" evidence="1">
    <location>
        <begin position="209"/>
        <end position="264"/>
    </location>
</feature>
<reference evidence="3" key="1">
    <citation type="journal article" date="2014" name="PLoS Negl. Trop. Dis.">
        <title>An updated insight into the Sialotranscriptome of Triatoma infestans: developmental stage and geographic variations.</title>
        <authorList>
            <person name="Schwarz A."/>
            <person name="Medrano-Mercado N."/>
            <person name="Schaub G.A."/>
            <person name="Struchiner C.J."/>
            <person name="Bargues M.D."/>
            <person name="Levy M.Z."/>
            <person name="Ribeiro J.M."/>
        </authorList>
    </citation>
    <scope>NUCLEOTIDE SEQUENCE</scope>
    <source>
        <strain evidence="3">Chile</strain>
        <tissue evidence="3">Salivary glands</tissue>
    </source>
</reference>
<dbReference type="InterPro" id="IPR001357">
    <property type="entry name" value="BRCT_dom"/>
</dbReference>
<dbReference type="PANTHER" id="PTHR14625:SF3">
    <property type="entry name" value="MICROCEPHALIN"/>
    <property type="match status" value="1"/>
</dbReference>
<feature type="compositionally biased region" description="Basic residues" evidence="1">
    <location>
        <begin position="209"/>
        <end position="225"/>
    </location>
</feature>